<reference evidence="1" key="1">
    <citation type="submission" date="2022-04" db="EMBL/GenBank/DDBJ databases">
        <title>Genome of the entomopathogenic fungus Entomophthora muscae.</title>
        <authorList>
            <person name="Elya C."/>
            <person name="Lovett B.R."/>
            <person name="Lee E."/>
            <person name="Macias A.M."/>
            <person name="Hajek A.E."/>
            <person name="De Bivort B.L."/>
            <person name="Kasson M.T."/>
            <person name="De Fine Licht H.H."/>
            <person name="Stajich J.E."/>
        </authorList>
    </citation>
    <scope>NUCLEOTIDE SEQUENCE</scope>
    <source>
        <strain evidence="1">Berkeley</strain>
    </source>
</reference>
<gene>
    <name evidence="1" type="ORF">DSO57_1015691</name>
</gene>
<dbReference type="EMBL" id="QTSX02007162">
    <property type="protein sequence ID" value="KAJ9050300.1"/>
    <property type="molecule type" value="Genomic_DNA"/>
</dbReference>
<sequence>MLAGKFGKLIATKGCAILALFDCQSAACWAVARISQPWPDINFALVLIQTNNPGRSSGPASAAQIWRCHQDSLLAALTLCIAQPVCGKSGSFAAPLLTQLFAVGFSGYRGFPTDQGFHLCLDSSLQQLNTYSSFMMRQKTFWVQPGAHCYFQIGLLSAINPGCVWASLPTIAPLSMRRASIWLGGWSLFPEI</sequence>
<protein>
    <submittedName>
        <fullName evidence="1">Uncharacterized protein</fullName>
    </submittedName>
</protein>
<keyword evidence="2" id="KW-1185">Reference proteome</keyword>
<accession>A0ACC2RJS8</accession>
<proteinExistence type="predicted"/>
<name>A0ACC2RJS8_9FUNG</name>
<dbReference type="Proteomes" id="UP001165960">
    <property type="component" value="Unassembled WGS sequence"/>
</dbReference>
<organism evidence="1 2">
    <name type="scientific">Entomophthora muscae</name>
    <dbReference type="NCBI Taxonomy" id="34485"/>
    <lineage>
        <taxon>Eukaryota</taxon>
        <taxon>Fungi</taxon>
        <taxon>Fungi incertae sedis</taxon>
        <taxon>Zoopagomycota</taxon>
        <taxon>Entomophthoromycotina</taxon>
        <taxon>Entomophthoromycetes</taxon>
        <taxon>Entomophthorales</taxon>
        <taxon>Entomophthoraceae</taxon>
        <taxon>Entomophthora</taxon>
    </lineage>
</organism>
<evidence type="ECO:0000313" key="1">
    <source>
        <dbReference type="EMBL" id="KAJ9050300.1"/>
    </source>
</evidence>
<evidence type="ECO:0000313" key="2">
    <source>
        <dbReference type="Proteomes" id="UP001165960"/>
    </source>
</evidence>
<comment type="caution">
    <text evidence="1">The sequence shown here is derived from an EMBL/GenBank/DDBJ whole genome shotgun (WGS) entry which is preliminary data.</text>
</comment>